<dbReference type="Proteomes" id="UP000218231">
    <property type="component" value="Unassembled WGS sequence"/>
</dbReference>
<evidence type="ECO:0000313" key="3">
    <source>
        <dbReference type="EMBL" id="PAV55748.1"/>
    </source>
</evidence>
<organism evidence="3 4">
    <name type="scientific">Diploscapter pachys</name>
    <dbReference type="NCBI Taxonomy" id="2018661"/>
    <lineage>
        <taxon>Eukaryota</taxon>
        <taxon>Metazoa</taxon>
        <taxon>Ecdysozoa</taxon>
        <taxon>Nematoda</taxon>
        <taxon>Chromadorea</taxon>
        <taxon>Rhabditida</taxon>
        <taxon>Rhabditina</taxon>
        <taxon>Rhabditomorpha</taxon>
        <taxon>Rhabditoidea</taxon>
        <taxon>Rhabditidae</taxon>
        <taxon>Diploscapter</taxon>
    </lineage>
</organism>
<proteinExistence type="predicted"/>
<reference evidence="3 4" key="1">
    <citation type="journal article" date="2017" name="Curr. Biol.">
        <title>Genome architecture and evolution of a unichromosomal asexual nematode.</title>
        <authorList>
            <person name="Fradin H."/>
            <person name="Zegar C."/>
            <person name="Gutwein M."/>
            <person name="Lucas J."/>
            <person name="Kovtun M."/>
            <person name="Corcoran D."/>
            <person name="Baugh L.R."/>
            <person name="Kiontke K."/>
            <person name="Gunsalus K."/>
            <person name="Fitch D.H."/>
            <person name="Piano F."/>
        </authorList>
    </citation>
    <scope>NUCLEOTIDE SEQUENCE [LARGE SCALE GENOMIC DNA]</scope>
    <source>
        <strain evidence="3">PF1309</strain>
    </source>
</reference>
<gene>
    <name evidence="3" type="ORF">WR25_03808</name>
</gene>
<protein>
    <recommendedName>
        <fullName evidence="2">PRP1 splicing factor N-terminal domain-containing protein</fullName>
    </recommendedName>
</protein>
<sequence length="132" mass="14419">MATTIPGSLVNKAKKHFMGMPAPSGYVPGVGRGATGFTTRSDIGPARDSTDVPEAGPVGPAPKKAKEDVVKTKKEEDRDEATDELNDANYDEFEGYGGSLFSHDPYEKDDEEADEIYAAVDSRQDERRKEHR</sequence>
<feature type="domain" description="PRP1 splicing factor N-terminal" evidence="2">
    <location>
        <begin position="22"/>
        <end position="132"/>
    </location>
</feature>
<name>A0A2A2J1N3_9BILA</name>
<evidence type="ECO:0000313" key="4">
    <source>
        <dbReference type="Proteomes" id="UP000218231"/>
    </source>
</evidence>
<dbReference type="EMBL" id="LIAE01010753">
    <property type="protein sequence ID" value="PAV55748.1"/>
    <property type="molecule type" value="Genomic_DNA"/>
</dbReference>
<accession>A0A2A2J1N3</accession>
<evidence type="ECO:0000259" key="2">
    <source>
        <dbReference type="Pfam" id="PF06424"/>
    </source>
</evidence>
<feature type="compositionally biased region" description="Basic and acidic residues" evidence="1">
    <location>
        <begin position="64"/>
        <end position="76"/>
    </location>
</feature>
<dbReference type="AlphaFoldDB" id="A0A2A2J1N3"/>
<dbReference type="GO" id="GO:0000398">
    <property type="term" value="P:mRNA splicing, via spliceosome"/>
    <property type="evidence" value="ECO:0007669"/>
    <property type="project" value="InterPro"/>
</dbReference>
<feature type="compositionally biased region" description="Basic and acidic residues" evidence="1">
    <location>
        <begin position="122"/>
        <end position="132"/>
    </location>
</feature>
<feature type="region of interest" description="Disordered" evidence="1">
    <location>
        <begin position="25"/>
        <end position="132"/>
    </location>
</feature>
<dbReference type="Pfam" id="PF06424">
    <property type="entry name" value="PRP1_N"/>
    <property type="match status" value="1"/>
</dbReference>
<dbReference type="STRING" id="2018661.A0A2A2J1N3"/>
<comment type="caution">
    <text evidence="3">The sequence shown here is derived from an EMBL/GenBank/DDBJ whole genome shotgun (WGS) entry which is preliminary data.</text>
</comment>
<dbReference type="OrthoDB" id="440128at2759"/>
<keyword evidence="4" id="KW-1185">Reference proteome</keyword>
<evidence type="ECO:0000256" key="1">
    <source>
        <dbReference type="SAM" id="MobiDB-lite"/>
    </source>
</evidence>
<dbReference type="InterPro" id="IPR010491">
    <property type="entry name" value="PRP1_N"/>
</dbReference>
<feature type="compositionally biased region" description="Acidic residues" evidence="1">
    <location>
        <begin position="77"/>
        <end position="94"/>
    </location>
</feature>